<dbReference type="HAMAP" id="MF_01523">
    <property type="entry name" value="16SrRNA_methyltr_J"/>
    <property type="match status" value="1"/>
</dbReference>
<evidence type="ECO:0000256" key="1">
    <source>
        <dbReference type="ARBA" id="ARBA00022603"/>
    </source>
</evidence>
<dbReference type="PANTHER" id="PTHR36112:SF1">
    <property type="entry name" value="RIBOSOMAL RNA SMALL SUBUNIT METHYLTRANSFERASE J"/>
    <property type="match status" value="1"/>
</dbReference>
<dbReference type="PANTHER" id="PTHR36112">
    <property type="entry name" value="RIBOSOMAL RNA SMALL SUBUNIT METHYLTRANSFERASE J"/>
    <property type="match status" value="1"/>
</dbReference>
<evidence type="ECO:0000313" key="5">
    <source>
        <dbReference type="Proteomes" id="UP000061704"/>
    </source>
</evidence>
<organism evidence="4 5">
    <name type="scientific">Candidatus Ishikawaella capsulata Mpkobe</name>
    <dbReference type="NCBI Taxonomy" id="476281"/>
    <lineage>
        <taxon>Bacteria</taxon>
        <taxon>Pseudomonadati</taxon>
        <taxon>Pseudomonadota</taxon>
        <taxon>Gammaproteobacteria</taxon>
        <taxon>Enterobacterales</taxon>
        <taxon>Enterobacteriaceae</taxon>
        <taxon>Candidatus Ishikawella</taxon>
    </lineage>
</organism>
<keyword evidence="1 3" id="KW-0489">Methyltransferase</keyword>
<keyword evidence="3" id="KW-0963">Cytoplasm</keyword>
<dbReference type="RefSeq" id="WP_041068614.1">
    <property type="nucleotide sequence ID" value="NZ_AP010872.1"/>
</dbReference>
<feature type="binding site" evidence="3">
    <location>
        <begin position="117"/>
        <end position="118"/>
    </location>
    <ligand>
        <name>S-adenosyl-L-methionine</name>
        <dbReference type="ChEBI" id="CHEBI:59789"/>
    </ligand>
</feature>
<dbReference type="EC" id="2.1.1.242" evidence="3"/>
<dbReference type="AlphaFoldDB" id="C5WC51"/>
<dbReference type="EMBL" id="AP010872">
    <property type="protein sequence ID" value="BAH82907.1"/>
    <property type="molecule type" value="Genomic_DNA"/>
</dbReference>
<evidence type="ECO:0000256" key="3">
    <source>
        <dbReference type="HAMAP-Rule" id="MF_01523"/>
    </source>
</evidence>
<evidence type="ECO:0000313" key="4">
    <source>
        <dbReference type="EMBL" id="BAH82907.1"/>
    </source>
</evidence>
<proteinExistence type="inferred from homology"/>
<dbReference type="InterPro" id="IPR007536">
    <property type="entry name" value="16SrRNA_methylTrfase_J"/>
</dbReference>
<dbReference type="STRING" id="476281.ICMP_041"/>
<keyword evidence="2 3" id="KW-0949">S-adenosyl-L-methionine</keyword>
<comment type="catalytic activity">
    <reaction evidence="3">
        <text>guanosine(1516) in 16S rRNA + S-adenosyl-L-methionine = N(2)-methylguanosine(1516) in 16S rRNA + S-adenosyl-L-homocysteine + H(+)</text>
        <dbReference type="Rhea" id="RHEA:43220"/>
        <dbReference type="Rhea" id="RHEA-COMP:10412"/>
        <dbReference type="Rhea" id="RHEA-COMP:10413"/>
        <dbReference type="ChEBI" id="CHEBI:15378"/>
        <dbReference type="ChEBI" id="CHEBI:57856"/>
        <dbReference type="ChEBI" id="CHEBI:59789"/>
        <dbReference type="ChEBI" id="CHEBI:74269"/>
        <dbReference type="ChEBI" id="CHEBI:74481"/>
        <dbReference type="EC" id="2.1.1.242"/>
    </reaction>
</comment>
<dbReference type="GO" id="GO:0008990">
    <property type="term" value="F:rRNA (guanine-N2-)-methyltransferase activity"/>
    <property type="evidence" value="ECO:0007669"/>
    <property type="project" value="UniProtKB-UniRule"/>
</dbReference>
<sequence length="248" mass="28174">MKIFLLNESNVSQKMFLALAISWQLEHDEEASMSLVKTSNHLELRSRSEPYLKGLYIDFTSRAMLYRRRFGGAFKEALAIAVGAKKSYLPSIVDATAGLGRDAFVLSCLGCNVRMIERNPVVSALLYDGLQRAYKNTTIGKVLKRNLILLKDTNLNLLYNDINKPEIVYLDPMYPSRNKSAKIKKDMRFLQQLVGLDEDADLLLEQARLIAQKRVVVKRPKYAPPLAGVITYSKVTTKNHRFDIYSPL</sequence>
<dbReference type="Proteomes" id="UP000061704">
    <property type="component" value="Chromosome"/>
</dbReference>
<dbReference type="Gene3D" id="3.40.50.150">
    <property type="entry name" value="Vaccinia Virus protein VP39"/>
    <property type="match status" value="1"/>
</dbReference>
<feature type="binding site" evidence="3">
    <location>
        <begin position="101"/>
        <end position="102"/>
    </location>
    <ligand>
        <name>S-adenosyl-L-methionine</name>
        <dbReference type="ChEBI" id="CHEBI:59789"/>
    </ligand>
</feature>
<feature type="binding site" evidence="3">
    <location>
        <position position="171"/>
    </location>
    <ligand>
        <name>S-adenosyl-L-methionine</name>
        <dbReference type="ChEBI" id="CHEBI:59789"/>
    </ligand>
</feature>
<comment type="subcellular location">
    <subcellularLocation>
        <location evidence="3">Cytoplasm</location>
    </subcellularLocation>
</comment>
<dbReference type="GO" id="GO:0005737">
    <property type="term" value="C:cytoplasm"/>
    <property type="evidence" value="ECO:0007669"/>
    <property type="project" value="UniProtKB-SubCell"/>
</dbReference>
<accession>C5WC51</accession>
<dbReference type="InterPro" id="IPR029063">
    <property type="entry name" value="SAM-dependent_MTases_sf"/>
</dbReference>
<evidence type="ECO:0000256" key="2">
    <source>
        <dbReference type="ARBA" id="ARBA00022691"/>
    </source>
</evidence>
<dbReference type="OrthoDB" id="3191794at2"/>
<dbReference type="Pfam" id="PF04445">
    <property type="entry name" value="SAM_MT"/>
    <property type="match status" value="1"/>
</dbReference>
<keyword evidence="3 4" id="KW-0808">Transferase</keyword>
<comment type="caution">
    <text evidence="3">Lacks conserved residue(s) required for the propagation of feature annotation.</text>
</comment>
<dbReference type="SUPFAM" id="SSF53335">
    <property type="entry name" value="S-adenosyl-L-methionine-dependent methyltransferases"/>
    <property type="match status" value="1"/>
</dbReference>
<reference evidence="4 5" key="1">
    <citation type="journal article" date="2011" name="Genome Biol. Evol.">
        <title>Reductive evolution of bacterial genome in insect gut environment.</title>
        <authorList>
            <person name="Nikoh N."/>
            <person name="Hosokawa T."/>
            <person name="Ohshima K."/>
            <person name="Hattori M."/>
            <person name="Fukatsu T."/>
        </authorList>
    </citation>
    <scope>NUCLEOTIDE SEQUENCE [LARGE SCALE GENOMIC DNA]</scope>
    <source>
        <strain evidence="4 5">Mpkobe</strain>
    </source>
</reference>
<comment type="similarity">
    <text evidence="3">Belongs to the methyltransferase superfamily. RsmJ family.</text>
</comment>
<name>C5WC51_9ENTR</name>
<comment type="function">
    <text evidence="3">Specifically methylates the guanosine in position 1516 of 16S rRNA.</text>
</comment>
<keyword evidence="5" id="KW-1185">Reference proteome</keyword>
<dbReference type="HOGENOM" id="CLU_076324_0_0_6"/>
<dbReference type="Gene3D" id="3.40.1630.10">
    <property type="entry name" value="YhiQ-like domain"/>
    <property type="match status" value="1"/>
</dbReference>
<gene>
    <name evidence="4" type="primary">yhiQ</name>
    <name evidence="3" type="synonym">rsmJ</name>
    <name evidence="4" type="ORF">ICMP_041</name>
</gene>
<protein>
    <recommendedName>
        <fullName evidence="3">Ribosomal RNA small subunit methyltransferase J</fullName>
        <ecNumber evidence="3">2.1.1.242</ecNumber>
    </recommendedName>
    <alternativeName>
        <fullName evidence="3">16S rRNA m2G1516 methyltransferase</fullName>
    </alternativeName>
    <alternativeName>
        <fullName evidence="3">rRNA (guanine-N(2)-)-methyltransferase</fullName>
    </alternativeName>
</protein>
<keyword evidence="3" id="KW-0698">rRNA processing</keyword>
<dbReference type="KEGG" id="icp:ICMP_041"/>